<sequence length="40" mass="4743">MSLVIRHLYENPELLSEVGDWIYQAFWTDQPGVTIMTFEI</sequence>
<accession>K7ZFY5</accession>
<proteinExistence type="predicted"/>
<evidence type="ECO:0000313" key="2">
    <source>
        <dbReference type="Proteomes" id="UP000010074"/>
    </source>
</evidence>
<organism evidence="1 2">
    <name type="scientific">Bdellovibrio bacteriovorus str. Tiberius</name>
    <dbReference type="NCBI Taxonomy" id="1069642"/>
    <lineage>
        <taxon>Bacteria</taxon>
        <taxon>Pseudomonadati</taxon>
        <taxon>Bdellovibrionota</taxon>
        <taxon>Bdellovibrionia</taxon>
        <taxon>Bdellovibrionales</taxon>
        <taxon>Pseudobdellovibrionaceae</taxon>
        <taxon>Bdellovibrio</taxon>
    </lineage>
</organism>
<dbReference type="HOGENOM" id="CLU_3285536_0_0_7"/>
<dbReference type="AlphaFoldDB" id="K7ZFY5"/>
<dbReference type="EMBL" id="CP002930">
    <property type="protein sequence ID" value="AFY01952.1"/>
    <property type="molecule type" value="Genomic_DNA"/>
</dbReference>
<protein>
    <submittedName>
        <fullName evidence="1">Uncharacterized protein</fullName>
    </submittedName>
</protein>
<evidence type="ECO:0000313" key="1">
    <source>
        <dbReference type="EMBL" id="AFY01952.1"/>
    </source>
</evidence>
<dbReference type="RefSeq" id="WP_015091391.1">
    <property type="nucleotide sequence ID" value="NC_019567.1"/>
</dbReference>
<reference evidence="1 2" key="1">
    <citation type="journal article" date="2012" name="BMC Genomics">
        <title>Genome analysis of a simultaneously predatory and prey-independent, novel Bdellovibrio bacteriovorus from the River Tiber, supports in silico predictions of both ancient and recent lateral gene transfer from diverse bacteria.</title>
        <authorList>
            <person name="Hobley L."/>
            <person name="Lerner T.R."/>
            <person name="Williams L.E."/>
            <person name="Lambert C."/>
            <person name="Till R."/>
            <person name="Milner D.S."/>
            <person name="Basford S.M."/>
            <person name="Capeness M.J."/>
            <person name="Fenton A.K."/>
            <person name="Atterbury R.J."/>
            <person name="Harris M.A."/>
            <person name="Sockett R.E."/>
        </authorList>
    </citation>
    <scope>NUCLEOTIDE SEQUENCE [LARGE SCALE GENOMIC DNA]</scope>
    <source>
        <strain evidence="1 2">Tiberius</strain>
    </source>
</reference>
<dbReference type="PATRIC" id="fig|1069642.3.peg.2244"/>
<gene>
    <name evidence="1" type="ORF">Bdt_2269</name>
</gene>
<dbReference type="KEGG" id="bbat:Bdt_2269"/>
<dbReference type="STRING" id="1069642.Bdt_2269"/>
<dbReference type="Proteomes" id="UP000010074">
    <property type="component" value="Chromosome"/>
</dbReference>
<name>K7ZFY5_BDEBC</name>